<dbReference type="Proteomes" id="UP000221795">
    <property type="component" value="Segment"/>
</dbReference>
<reference evidence="2" key="1">
    <citation type="journal article" date="2017" name="Viruses">
        <title>Characterization of Bacillus subtilis Viruses vB_BsuM-Goe2 and vB_BsuM-Goe3.</title>
        <authorList>
            <person name="Willms I.M."/>
            <person name="Hoppert M."/>
            <person name="Hertel R."/>
        </authorList>
    </citation>
    <scope>NUCLEOTIDE SEQUENCE [LARGE SCALE GENOMIC DNA]</scope>
</reference>
<protein>
    <submittedName>
        <fullName evidence="2">Tail associated protein</fullName>
    </submittedName>
</protein>
<proteinExistence type="predicted"/>
<name>A0A217ER49_BPGO3</name>
<evidence type="ECO:0000313" key="3">
    <source>
        <dbReference type="Proteomes" id="UP000221795"/>
    </source>
</evidence>
<feature type="domain" description="DUF4815" evidence="1">
    <location>
        <begin position="9"/>
        <end position="619"/>
    </location>
</feature>
<organismHost>
    <name type="scientific">Bacillus subtilis</name>
    <dbReference type="NCBI Taxonomy" id="1423"/>
</organismHost>
<dbReference type="InterPro" id="IPR032096">
    <property type="entry name" value="DUF4815"/>
</dbReference>
<dbReference type="EMBL" id="KY368640">
    <property type="protein sequence ID" value="APZ82560.1"/>
    <property type="molecule type" value="Genomic_DNA"/>
</dbReference>
<evidence type="ECO:0000313" key="2">
    <source>
        <dbReference type="EMBL" id="APZ82560.1"/>
    </source>
</evidence>
<gene>
    <name evidence="2" type="ORF">Goe3_c09900</name>
</gene>
<keyword evidence="3" id="KW-1185">Reference proteome</keyword>
<evidence type="ECO:0000259" key="1">
    <source>
        <dbReference type="Pfam" id="PF16075"/>
    </source>
</evidence>
<sequence length="1166" mass="129593">MADINFGVSPYNDRFDPNSNRNKVLFRPDRALQQAELNEMQSIAEYNVRQLGDSIFEDGAMQTGMSFSIDADAKKITVEDGSVYLAGRVRKFKKQTIPFNSSGTEKIGVKLEQKIIDYNMDPTLLDQTQGVDSYLSAGADRLEETVVLTNNDDSAPTIYEFNDGDLFVQPDRPEFSLINETLAQRTYEESGSYQVEGFKMWTEKSQQDGKVDLIVDRGTAYVLGYRINKPTASRIPLDKSLDYKEVAQETHTYDTSVRKSKIGSSSVKEVKQVLARTQSPAGGVNIPKGTKDGRDGIPAQYTSIDPTTTKLWTSSPEQYYTYGTDYKIVEESGIQYVDWNTGPNGMEPATGQSYNISFEYDRIMQENVDYKVTTTPIEGAAGSDTYIDFNGMTGLKPKSGGLIRVNYTFYLARVDLVTLNSSGEFVVLKGQSDRTTAAQAPIHEDPLTLKIGTVFVYPNSDIAEANNNGVVRLRMEDLQKLKTRLENVEYNQAIQALENSSIVTDDPLTLRGVFADGFVDFSRMDMNLSSVAMSFDDASITLMVNAPDEQMKSPEFAKDKSLAHLWGRIITAPYTENKEITQPLATEAMNVNPYAVYNKLGALKLNPSADNWIEEKKVTVNKEDTMTVRMDRWWRHNRTTTKHKDLQYLVDNLDLDGNQKWDMGNSLNQDKLVGRTGTLTDVASTIRESSIEYIRQKVVEFTAENLKPMSNNLYLTFDGIRVNITPTGTTVKGSDTGTIMADANGKATGKFEIPAGVRTGVREVVLQNGDNSAISTYTAQGTLKTTEEVVTRTRVTVNLYDPLAQSFVFAQDRVVTSFDLYFASKSTSDNLIVQVRGLSEGGFPNQTIYAERIVTPDQVNVSSDGSKATKVALDDPLMCKAGQSYCIVIITDSNDYTMWVATLGQNRKDNPSTKVVSNAYVNGVLFSSSNARTWTVHQSSDLKFSVYTATFQENAVVEFNTLEDLDSDMMLLMASYLTPNNTGCNWEVKVVAKSDVGTVSIDDVAWQPLANYIELVAGQSVVGLVKLRATFKSNRYISPMLTVEDLLFVNFISETEGDYVSVNIDAAETSFNSVTMSYDASTPTGTKVTPKYSLDGGQSWVGFTDKPTVVNQSAEFNRYTYSVKGVKTADGKIPTQIKFKLELRADNRFVRPRVRRFTGVFKDEIS</sequence>
<organism evidence="2 3">
    <name type="scientific">Bacillus phage vB_BsuM-Goe3</name>
    <dbReference type="NCBI Taxonomy" id="1933063"/>
    <lineage>
        <taxon>Viruses</taxon>
        <taxon>Duplodnaviria</taxon>
        <taxon>Heunggongvirae</taxon>
        <taxon>Uroviricota</taxon>
        <taxon>Caudoviricetes</taxon>
        <taxon>Herelleviridae</taxon>
        <taxon>Bastillevirinae</taxon>
        <taxon>Grisebachstrassevirus</taxon>
        <taxon>Grisebachstrassevirus goe3</taxon>
    </lineage>
</organism>
<dbReference type="Pfam" id="PF16075">
    <property type="entry name" value="DUF4815"/>
    <property type="match status" value="1"/>
</dbReference>
<accession>A0A217ER49</accession>